<comment type="caution">
    <text evidence="2">The sequence shown here is derived from an EMBL/GenBank/DDBJ whole genome shotgun (WGS) entry which is preliminary data.</text>
</comment>
<dbReference type="InterPro" id="IPR027417">
    <property type="entry name" value="P-loop_NTPase"/>
</dbReference>
<evidence type="ECO:0000313" key="3">
    <source>
        <dbReference type="Proteomes" id="UP000191686"/>
    </source>
</evidence>
<protein>
    <submittedName>
        <fullName evidence="2">DUF87 domain-containing protein</fullName>
    </submittedName>
</protein>
<organism evidence="2 3">
    <name type="scientific">Burkholderia cenocepacia</name>
    <dbReference type="NCBI Taxonomy" id="95486"/>
    <lineage>
        <taxon>Bacteria</taxon>
        <taxon>Pseudomonadati</taxon>
        <taxon>Pseudomonadota</taxon>
        <taxon>Betaproteobacteria</taxon>
        <taxon>Burkholderiales</taxon>
        <taxon>Burkholderiaceae</taxon>
        <taxon>Burkholderia</taxon>
        <taxon>Burkholderia cepacia complex</taxon>
    </lineage>
</organism>
<dbReference type="AlphaFoldDB" id="A0ABD4UQ37"/>
<dbReference type="PANTHER" id="PTHR42957">
    <property type="entry name" value="HELICASE MJ1565-RELATED"/>
    <property type="match status" value="1"/>
</dbReference>
<evidence type="ECO:0000313" key="2">
    <source>
        <dbReference type="EMBL" id="MCW3716477.1"/>
    </source>
</evidence>
<dbReference type="SUPFAM" id="SSF52540">
    <property type="entry name" value="P-loop containing nucleoside triphosphate hydrolases"/>
    <property type="match status" value="1"/>
</dbReference>
<sequence>MSDSGDFLGGDFQKYQADKAREAHTKLANLVREEMMVGDLLKMDYGECEILVHDHMRQKTGGVPMGCFLLATRMQPKESYEPDKEDTCVILLRVIGQARLPNAGELDMIRLLAGQRSSDTPEHWDHEGKTDLFTIHQLRFSGLRCRILGTFRFKKNRKDDWELSFGSDISNFYSGRGMKVYKPVGGALKKIIGHTPSALSDAHPLYGKKVVIGRLKYSASELTGNAPENVDVPIDPTDLIARRTALFGMSRTGKSNTTKVIASSVFRLRTRDQVKGRVGQLIFDFNGEYANENSQDKNGEVASCLKNIGDHTSNSRNGDVVTFGLVGHVNDPQRKLLKLNFFGKPFPKWDSREQLERDLESLFRGKEIADALLSGSDRLYVKNFINTSLEIPKELDYSEITRYKRRITVYRAIISGAGLEPPSQMKRAHIKGLFGDELCKAMQTSSADDPQLTSQYISAGHALASQEVSWDDLLTALRALRAFLHDRSSGYAAFDETYRKDHEGRSWADDKLTGLLAILEYENGVRQLRPLGLQHSSNDDEDYARVIAELLREGKLVIVDQSLGDPEMNRSSAERVMWAIFERQKQDFVNPELDSEGRVIPPPDILVYAEEAHNLLPSGSQFDTRNIWSRTAKEGSKYRIGLVYATQEPSSIQTNILKNTDNWFVAHLNNADEMKELKKYYDFDDFSEQILKVPDPGFLRVKTLSNPFIIPTQIHRFNVTLGQ</sequence>
<gene>
    <name evidence="2" type="ORF">UE95_034860</name>
</gene>
<reference evidence="2 3" key="2">
    <citation type="journal article" date="2017" name="Front. Microbiol.">
        <title>Genomics Reveals a Unique Clone of Burkholderia cenocepacia Harboring an Actively Excising Novel Genomic Island.</title>
        <authorList>
            <person name="Patil P.P."/>
            <person name="Mali S."/>
            <person name="Midha S."/>
            <person name="Gautam V."/>
            <person name="Dash L."/>
            <person name="Kumar S."/>
            <person name="Shastri J."/>
            <person name="Singhal L."/>
            <person name="Patil P.B."/>
        </authorList>
    </citation>
    <scope>NUCLEOTIDE SEQUENCE [LARGE SCALE GENOMIC DNA]</scope>
    <source>
        <strain evidence="2 3">BC-19</strain>
    </source>
</reference>
<dbReference type="InterPro" id="IPR002789">
    <property type="entry name" value="HerA_central"/>
</dbReference>
<reference evidence="2 3" key="1">
    <citation type="journal article" date="2017" name="Front. Microbiol.">
        <title>Genomics reveals a unique clone of Burkholderia cenocepacia harbouring an actively excising novel genomic island.</title>
        <authorList>
            <person name="Patil P."/>
            <person name="Mali S."/>
            <person name="Midha S."/>
            <person name="Gautam V."/>
            <person name="Dash L."/>
            <person name="Kumar S."/>
            <person name="Shastri J."/>
            <person name="Singhal L."/>
            <person name="Patil P.B."/>
        </authorList>
    </citation>
    <scope>NUCLEOTIDE SEQUENCE [LARGE SCALE GENOMIC DNA]</scope>
    <source>
        <strain evidence="2 3">BC-19</strain>
    </source>
</reference>
<dbReference type="PANTHER" id="PTHR42957:SF1">
    <property type="entry name" value="HELICASE MJ1565-RELATED"/>
    <property type="match status" value="1"/>
</dbReference>
<accession>A0ABD4UQ37</accession>
<dbReference type="Pfam" id="PF01935">
    <property type="entry name" value="DUF87"/>
    <property type="match status" value="1"/>
</dbReference>
<dbReference type="RefSeq" id="WP_143262501.1">
    <property type="nucleotide sequence ID" value="NZ_JYMX02000044.1"/>
</dbReference>
<name>A0ABD4UQ37_9BURK</name>
<dbReference type="InterPro" id="IPR008571">
    <property type="entry name" value="HerA-like"/>
</dbReference>
<feature type="domain" description="Helicase HerA central" evidence="1">
    <location>
        <begin position="221"/>
        <end position="296"/>
    </location>
</feature>
<evidence type="ECO:0000259" key="1">
    <source>
        <dbReference type="Pfam" id="PF01935"/>
    </source>
</evidence>
<dbReference type="EMBL" id="JYMX02000044">
    <property type="protein sequence ID" value="MCW3716477.1"/>
    <property type="molecule type" value="Genomic_DNA"/>
</dbReference>
<proteinExistence type="predicted"/>
<dbReference type="Gene3D" id="3.40.50.300">
    <property type="entry name" value="P-loop containing nucleotide triphosphate hydrolases"/>
    <property type="match status" value="2"/>
</dbReference>
<dbReference type="Proteomes" id="UP000191686">
    <property type="component" value="Unassembled WGS sequence"/>
</dbReference>